<protein>
    <submittedName>
        <fullName evidence="1">Uncharacterized protein</fullName>
    </submittedName>
</protein>
<dbReference type="Proteomes" id="UP001178508">
    <property type="component" value="Chromosome 8"/>
</dbReference>
<dbReference type="AlphaFoldDB" id="A0AAV1FLI6"/>
<dbReference type="EMBL" id="OY660871">
    <property type="protein sequence ID" value="CAJ1062023.1"/>
    <property type="molecule type" value="Genomic_DNA"/>
</dbReference>
<organism evidence="1 2">
    <name type="scientific">Xyrichtys novacula</name>
    <name type="common">Pearly razorfish</name>
    <name type="synonym">Hemipteronotus novacula</name>
    <dbReference type="NCBI Taxonomy" id="13765"/>
    <lineage>
        <taxon>Eukaryota</taxon>
        <taxon>Metazoa</taxon>
        <taxon>Chordata</taxon>
        <taxon>Craniata</taxon>
        <taxon>Vertebrata</taxon>
        <taxon>Euteleostomi</taxon>
        <taxon>Actinopterygii</taxon>
        <taxon>Neopterygii</taxon>
        <taxon>Teleostei</taxon>
        <taxon>Neoteleostei</taxon>
        <taxon>Acanthomorphata</taxon>
        <taxon>Eupercaria</taxon>
        <taxon>Labriformes</taxon>
        <taxon>Labridae</taxon>
        <taxon>Xyrichtys</taxon>
    </lineage>
</organism>
<name>A0AAV1FLI6_XYRNO</name>
<proteinExistence type="predicted"/>
<evidence type="ECO:0000313" key="2">
    <source>
        <dbReference type="Proteomes" id="UP001178508"/>
    </source>
</evidence>
<evidence type="ECO:0000313" key="1">
    <source>
        <dbReference type="EMBL" id="CAJ1062023.1"/>
    </source>
</evidence>
<sequence>MMKGRYVGRIPSAERWKALQLHFTCTCILGKSKRRERERERERGRGMGGVKREVGLLGVTNAPSDTLIFKQLQPRGWQASARRQVDGDKTQFIHFYTSRHASWSHKHSSHPVDTELCHFSRCVSELFTVTPLWTRYGRTPALRYGMQIRTLTSAIMWLLA</sequence>
<accession>A0AAV1FLI6</accession>
<gene>
    <name evidence="1" type="ORF">XNOV1_A013166</name>
</gene>
<keyword evidence="2" id="KW-1185">Reference proteome</keyword>
<reference evidence="1" key="1">
    <citation type="submission" date="2023-08" db="EMBL/GenBank/DDBJ databases">
        <authorList>
            <person name="Alioto T."/>
            <person name="Alioto T."/>
            <person name="Gomez Garrido J."/>
        </authorList>
    </citation>
    <scope>NUCLEOTIDE SEQUENCE</scope>
</reference>